<keyword evidence="3" id="KW-1185">Reference proteome</keyword>
<evidence type="ECO:0000313" key="2">
    <source>
        <dbReference type="EMBL" id="KAG0561084.1"/>
    </source>
</evidence>
<dbReference type="EMBL" id="CM026430">
    <property type="protein sequence ID" value="KAG0561084.1"/>
    <property type="molecule type" value="Genomic_DNA"/>
</dbReference>
<gene>
    <name evidence="2" type="ORF">KC19_9G035500</name>
</gene>
<evidence type="ECO:0000313" key="3">
    <source>
        <dbReference type="Proteomes" id="UP000822688"/>
    </source>
</evidence>
<feature type="transmembrane region" description="Helical" evidence="1">
    <location>
        <begin position="81"/>
        <end position="101"/>
    </location>
</feature>
<keyword evidence="1" id="KW-0812">Transmembrane</keyword>
<dbReference type="AlphaFoldDB" id="A0A8T0GSF1"/>
<organism evidence="2 3">
    <name type="scientific">Ceratodon purpureus</name>
    <name type="common">Fire moss</name>
    <name type="synonym">Dicranum purpureum</name>
    <dbReference type="NCBI Taxonomy" id="3225"/>
    <lineage>
        <taxon>Eukaryota</taxon>
        <taxon>Viridiplantae</taxon>
        <taxon>Streptophyta</taxon>
        <taxon>Embryophyta</taxon>
        <taxon>Bryophyta</taxon>
        <taxon>Bryophytina</taxon>
        <taxon>Bryopsida</taxon>
        <taxon>Dicranidae</taxon>
        <taxon>Pseudoditrichales</taxon>
        <taxon>Ditrichaceae</taxon>
        <taxon>Ceratodon</taxon>
    </lineage>
</organism>
<accession>A0A8T0GSF1</accession>
<keyword evidence="1" id="KW-0472">Membrane</keyword>
<keyword evidence="1" id="KW-1133">Transmembrane helix</keyword>
<dbReference type="Proteomes" id="UP000822688">
    <property type="component" value="Chromosome 9"/>
</dbReference>
<comment type="caution">
    <text evidence="2">The sequence shown here is derived from an EMBL/GenBank/DDBJ whole genome shotgun (WGS) entry which is preliminary data.</text>
</comment>
<feature type="transmembrane region" description="Helical" evidence="1">
    <location>
        <begin position="113"/>
        <end position="140"/>
    </location>
</feature>
<protein>
    <submittedName>
        <fullName evidence="2">Uncharacterized protein</fullName>
    </submittedName>
</protein>
<sequence>MLLCPLQELQLRLQIHEARARLGLKLVKTSTPNEQLALPDGRAHREHREWKGGKGRSPPTATWSSLARGPWTSAGDVYKNLTRIFVALIVYSAPVIVFSIFESEFAGTHGAAFGCLLWVVAFSGSTAGCCSTCVVATWVWC</sequence>
<evidence type="ECO:0000256" key="1">
    <source>
        <dbReference type="SAM" id="Phobius"/>
    </source>
</evidence>
<proteinExistence type="predicted"/>
<name>A0A8T0GSF1_CERPU</name>
<reference evidence="2" key="1">
    <citation type="submission" date="2020-06" db="EMBL/GenBank/DDBJ databases">
        <title>WGS assembly of Ceratodon purpureus strain R40.</title>
        <authorList>
            <person name="Carey S.B."/>
            <person name="Jenkins J."/>
            <person name="Shu S."/>
            <person name="Lovell J.T."/>
            <person name="Sreedasyam A."/>
            <person name="Maumus F."/>
            <person name="Tiley G.P."/>
            <person name="Fernandez-Pozo N."/>
            <person name="Barry K."/>
            <person name="Chen C."/>
            <person name="Wang M."/>
            <person name="Lipzen A."/>
            <person name="Daum C."/>
            <person name="Saski C.A."/>
            <person name="Payton A.C."/>
            <person name="Mcbreen J.C."/>
            <person name="Conrad R.E."/>
            <person name="Kollar L.M."/>
            <person name="Olsson S."/>
            <person name="Huttunen S."/>
            <person name="Landis J.B."/>
            <person name="Wickett N.J."/>
            <person name="Johnson M.G."/>
            <person name="Rensing S.A."/>
            <person name="Grimwood J."/>
            <person name="Schmutz J."/>
            <person name="Mcdaniel S.F."/>
        </authorList>
    </citation>
    <scope>NUCLEOTIDE SEQUENCE</scope>
    <source>
        <strain evidence="2">R40</strain>
    </source>
</reference>